<dbReference type="AlphaFoldDB" id="A0A1T4WFD0"/>
<accession>A0A1T4WFD0</accession>
<evidence type="ECO:0000313" key="2">
    <source>
        <dbReference type="EMBL" id="SKA75361.1"/>
    </source>
</evidence>
<gene>
    <name evidence="2" type="ORF">SAMN02745178_00416</name>
</gene>
<dbReference type="InterPro" id="IPR001173">
    <property type="entry name" value="Glyco_trans_2-like"/>
</dbReference>
<protein>
    <submittedName>
        <fullName evidence="2">Glycosyl transferase family 2</fullName>
    </submittedName>
</protein>
<proteinExistence type="predicted"/>
<name>A0A1T4WFD0_9FIRM</name>
<dbReference type="PANTHER" id="PTHR22916:SF3">
    <property type="entry name" value="UDP-GLCNAC:BETAGAL BETA-1,3-N-ACETYLGLUCOSAMINYLTRANSFERASE-LIKE PROTEIN 1"/>
    <property type="match status" value="1"/>
</dbReference>
<dbReference type="Pfam" id="PF00535">
    <property type="entry name" value="Glycos_transf_2"/>
    <property type="match status" value="1"/>
</dbReference>
<dbReference type="Gene3D" id="3.90.550.10">
    <property type="entry name" value="Spore Coat Polysaccharide Biosynthesis Protein SpsA, Chain A"/>
    <property type="match status" value="1"/>
</dbReference>
<dbReference type="RefSeq" id="WP_078783431.1">
    <property type="nucleotide sequence ID" value="NZ_DAWADZ010000009.1"/>
</dbReference>
<dbReference type="PANTHER" id="PTHR22916">
    <property type="entry name" value="GLYCOSYLTRANSFERASE"/>
    <property type="match status" value="1"/>
</dbReference>
<reference evidence="2 3" key="1">
    <citation type="submission" date="2017-02" db="EMBL/GenBank/DDBJ databases">
        <authorList>
            <person name="Peterson S.W."/>
        </authorList>
    </citation>
    <scope>NUCLEOTIDE SEQUENCE [LARGE SCALE GENOMIC DNA]</scope>
    <source>
        <strain evidence="2 3">ATCC 27749</strain>
    </source>
</reference>
<dbReference type="GeneID" id="93336909"/>
<keyword evidence="3" id="KW-1185">Reference proteome</keyword>
<evidence type="ECO:0000313" key="3">
    <source>
        <dbReference type="Proteomes" id="UP000190286"/>
    </source>
</evidence>
<evidence type="ECO:0000259" key="1">
    <source>
        <dbReference type="Pfam" id="PF00535"/>
    </source>
</evidence>
<dbReference type="CDD" id="cd00761">
    <property type="entry name" value="Glyco_tranf_GTA_type"/>
    <property type="match status" value="1"/>
</dbReference>
<keyword evidence="2" id="KW-0808">Transferase</keyword>
<organism evidence="2 3">
    <name type="scientific">Gemmiger formicilis</name>
    <dbReference type="NCBI Taxonomy" id="745368"/>
    <lineage>
        <taxon>Bacteria</taxon>
        <taxon>Bacillati</taxon>
        <taxon>Bacillota</taxon>
        <taxon>Clostridia</taxon>
        <taxon>Eubacteriales</taxon>
        <taxon>Gemmiger</taxon>
    </lineage>
</organism>
<dbReference type="InterPro" id="IPR029044">
    <property type="entry name" value="Nucleotide-diphossugar_trans"/>
</dbReference>
<dbReference type="GO" id="GO:0016758">
    <property type="term" value="F:hexosyltransferase activity"/>
    <property type="evidence" value="ECO:0007669"/>
    <property type="project" value="UniProtKB-ARBA"/>
</dbReference>
<dbReference type="SUPFAM" id="SSF53448">
    <property type="entry name" value="Nucleotide-diphospho-sugar transferases"/>
    <property type="match status" value="1"/>
</dbReference>
<dbReference type="EMBL" id="FUYF01000002">
    <property type="protein sequence ID" value="SKA75361.1"/>
    <property type="molecule type" value="Genomic_DNA"/>
</dbReference>
<dbReference type="OrthoDB" id="199095at2"/>
<sequence>MNQPKVSVLISFYNLAPYVDKTMETVLAQKTNFPVEVLCADDGSDDGTIEKLRVWEEKYPDTVRVFVMDRIPGAKYEANERIKRMNAIRGRLFYEAKGEYVSYLDGDDFYTDDHKLQKQVDVLDADVEHKYIGCGHNGCYYWESTGKTVPIERPIRECSLTAEEYWSFLYIHTNALLLRNIGLQGIDPYKSGIPIIDNPLTFQFLPYGDIYYLPDCMFNYRQIEGSTYHRRSPYQNDILTALILYEQRCITRKFDAAGLVRFLREYEDLYKARKDPRLTQDAQTYMENLHTYHADRLRRIVNYNNESALSRLWCEVENPVWFFITKVCRHFIWKPKVRALLEEARIKTEKGEC</sequence>
<dbReference type="STRING" id="745368.SAMN02745178_00416"/>
<feature type="domain" description="Glycosyltransferase 2-like" evidence="1">
    <location>
        <begin position="7"/>
        <end position="126"/>
    </location>
</feature>
<dbReference type="Proteomes" id="UP000190286">
    <property type="component" value="Unassembled WGS sequence"/>
</dbReference>